<name>A0ABY3C7P8_9GAMM</name>
<accession>A0ABY3C7P8</accession>
<gene>
    <name evidence="2" type="ORF">EKO24_015865</name>
</gene>
<feature type="domain" description="DUF4351" evidence="1">
    <location>
        <begin position="7"/>
        <end position="58"/>
    </location>
</feature>
<evidence type="ECO:0000259" key="1">
    <source>
        <dbReference type="Pfam" id="PF14261"/>
    </source>
</evidence>
<organism evidence="2 3">
    <name type="scientific">Candidatus Methylobacter oryzae</name>
    <dbReference type="NCBI Taxonomy" id="2497749"/>
    <lineage>
        <taxon>Bacteria</taxon>
        <taxon>Pseudomonadati</taxon>
        <taxon>Pseudomonadota</taxon>
        <taxon>Gammaproteobacteria</taxon>
        <taxon>Methylococcales</taxon>
        <taxon>Methylococcaceae</taxon>
        <taxon>Methylobacter</taxon>
    </lineage>
</organism>
<dbReference type="Pfam" id="PF14261">
    <property type="entry name" value="DUF4351"/>
    <property type="match status" value="1"/>
</dbReference>
<keyword evidence="3" id="KW-1185">Reference proteome</keyword>
<proteinExistence type="predicted"/>
<evidence type="ECO:0000313" key="2">
    <source>
        <dbReference type="EMBL" id="TRW92025.1"/>
    </source>
</evidence>
<comment type="caution">
    <text evidence="2">The sequence shown here is derived from an EMBL/GenBank/DDBJ whole genome shotgun (WGS) entry which is preliminary data.</text>
</comment>
<protein>
    <submittedName>
        <fullName evidence="2">DUF4351 domain-containing protein</fullName>
    </submittedName>
</protein>
<dbReference type="Proteomes" id="UP000733744">
    <property type="component" value="Unassembled WGS sequence"/>
</dbReference>
<dbReference type="InterPro" id="IPR025587">
    <property type="entry name" value="DUF4351"/>
</dbReference>
<reference evidence="2 3" key="1">
    <citation type="journal article" date="2019" name="Antonie Van Leeuwenhoek">
        <title>Description of 'Ca. Methylobacter oryzae' KRF1, a novel species from the environmentally important Methylobacter clade 2.</title>
        <authorList>
            <person name="Khatri K."/>
            <person name="Mohite J.A."/>
            <person name="Pandit P.S."/>
            <person name="Bahulikar R."/>
            <person name="Rahalkar M.C."/>
        </authorList>
    </citation>
    <scope>NUCLEOTIDE SEQUENCE [LARGE SCALE GENOMIC DNA]</scope>
    <source>
        <strain evidence="2 3">KRF1</strain>
    </source>
</reference>
<sequence>MTLEVLVLLARQLRRKFSAQPELEPLLQQLPELPSVRLEDLADALIDFTAFADLQAWL</sequence>
<dbReference type="EMBL" id="RYFG02000110">
    <property type="protein sequence ID" value="TRW92025.1"/>
    <property type="molecule type" value="Genomic_DNA"/>
</dbReference>
<evidence type="ECO:0000313" key="3">
    <source>
        <dbReference type="Proteomes" id="UP000733744"/>
    </source>
</evidence>